<dbReference type="Pfam" id="PF15937">
    <property type="entry name" value="PrlF_antitoxin"/>
    <property type="match status" value="1"/>
</dbReference>
<dbReference type="HOGENOM" id="CLU_168078_2_0_4"/>
<dbReference type="GO" id="GO:0001558">
    <property type="term" value="P:regulation of cell growth"/>
    <property type="evidence" value="ECO:0007669"/>
    <property type="project" value="InterPro"/>
</dbReference>
<evidence type="ECO:0000313" key="2">
    <source>
        <dbReference type="EMBL" id="AGX87416.1"/>
    </source>
</evidence>
<dbReference type="InterPro" id="IPR031848">
    <property type="entry name" value="PrlF_antitoxin"/>
</dbReference>
<dbReference type="AlphaFoldDB" id="U5N7C7"/>
<name>U5N7C7_9BURK</name>
<dbReference type="GO" id="GO:0003677">
    <property type="term" value="F:DNA binding"/>
    <property type="evidence" value="ECO:0007669"/>
    <property type="project" value="InterPro"/>
</dbReference>
<evidence type="ECO:0000259" key="1">
    <source>
        <dbReference type="SMART" id="SM00966"/>
    </source>
</evidence>
<evidence type="ECO:0000313" key="3">
    <source>
        <dbReference type="Proteomes" id="UP000017184"/>
    </source>
</evidence>
<reference evidence="2 3" key="1">
    <citation type="journal article" date="2013" name="Genome Biol.">
        <title>Genomic analysis reveals key aspects of prokaryotic symbiosis in the phototrophic consortium "Chlorochromatium aggregatum".</title>
        <authorList>
            <person name="Liu Z."/>
            <person name="Muller J."/>
            <person name="Li T."/>
            <person name="Alvey R.M."/>
            <person name="Vogl K."/>
            <person name="Frigaard N.U."/>
            <person name="Rockwell N.C."/>
            <person name="Boyd E.S."/>
            <person name="Tomsho L.P."/>
            <person name="Schuster S.C."/>
            <person name="Henke P."/>
            <person name="Rohde M."/>
            <person name="Overmann J."/>
            <person name="Bryant D.A."/>
        </authorList>
    </citation>
    <scope>NUCLEOTIDE SEQUENCE [LARGE SCALE GENOMIC DNA]</scope>
    <source>
        <strain evidence="2">CR</strain>
    </source>
</reference>
<accession>U5N7C7</accession>
<dbReference type="SMART" id="SM00966">
    <property type="entry name" value="SpoVT_AbrB"/>
    <property type="match status" value="1"/>
</dbReference>
<dbReference type="SUPFAM" id="SSF89447">
    <property type="entry name" value="AbrB/MazE/MraZ-like"/>
    <property type="match status" value="1"/>
</dbReference>
<gene>
    <name evidence="2" type="ORF">Cenrod_1326</name>
</gene>
<dbReference type="InterPro" id="IPR037914">
    <property type="entry name" value="SpoVT-AbrB_sf"/>
</dbReference>
<sequence>MTAIAKITAQGQTTIPADVRQALRVGSGDLLAWEMLEDGVACVRRVPRIDSDYLQAIEGTLTEWNSAADEEAYRD</sequence>
<dbReference type="OrthoDB" id="9811597at2"/>
<dbReference type="GO" id="GO:0097351">
    <property type="term" value="F:toxin sequestering activity"/>
    <property type="evidence" value="ECO:0007669"/>
    <property type="project" value="InterPro"/>
</dbReference>
<dbReference type="GO" id="GO:0003700">
    <property type="term" value="F:DNA-binding transcription factor activity"/>
    <property type="evidence" value="ECO:0007669"/>
    <property type="project" value="InterPro"/>
</dbReference>
<feature type="domain" description="SpoVT-AbrB" evidence="1">
    <location>
        <begin position="5"/>
        <end position="51"/>
    </location>
</feature>
<dbReference type="Gene3D" id="2.10.260.10">
    <property type="match status" value="1"/>
</dbReference>
<organism evidence="2 3">
    <name type="scientific">Candidatus Symbiobacter mobilis CR</name>
    <dbReference type="NCBI Taxonomy" id="946483"/>
    <lineage>
        <taxon>Bacteria</taxon>
        <taxon>Pseudomonadati</taxon>
        <taxon>Pseudomonadota</taxon>
        <taxon>Betaproteobacteria</taxon>
        <taxon>Burkholderiales</taxon>
        <taxon>Comamonadaceae</taxon>
    </lineage>
</organism>
<proteinExistence type="predicted"/>
<dbReference type="KEGG" id="cbx:Cenrod_1326"/>
<protein>
    <submittedName>
        <fullName evidence="2">Transcriptional regulator</fullName>
    </submittedName>
</protein>
<dbReference type="EMBL" id="CP004885">
    <property type="protein sequence ID" value="AGX87416.1"/>
    <property type="molecule type" value="Genomic_DNA"/>
</dbReference>
<dbReference type="RefSeq" id="WP_022772641.1">
    <property type="nucleotide sequence ID" value="NC_022576.1"/>
</dbReference>
<dbReference type="InterPro" id="IPR007159">
    <property type="entry name" value="SpoVT-AbrB_dom"/>
</dbReference>
<dbReference type="Proteomes" id="UP000017184">
    <property type="component" value="Chromosome"/>
</dbReference>
<dbReference type="STRING" id="946483.Cenrod_1326"/>
<dbReference type="eggNOG" id="COG2002">
    <property type="taxonomic scope" value="Bacteria"/>
</dbReference>
<keyword evidence="3" id="KW-1185">Reference proteome</keyword>